<organism evidence="1 2">
    <name type="scientific">Delitschia confertaspora ATCC 74209</name>
    <dbReference type="NCBI Taxonomy" id="1513339"/>
    <lineage>
        <taxon>Eukaryota</taxon>
        <taxon>Fungi</taxon>
        <taxon>Dikarya</taxon>
        <taxon>Ascomycota</taxon>
        <taxon>Pezizomycotina</taxon>
        <taxon>Dothideomycetes</taxon>
        <taxon>Pleosporomycetidae</taxon>
        <taxon>Pleosporales</taxon>
        <taxon>Delitschiaceae</taxon>
        <taxon>Delitschia</taxon>
    </lineage>
</organism>
<dbReference type="OrthoDB" id="3856336at2759"/>
<sequence length="112" mass="12876">MPPPVIISSFISLQPLEPVLVFATADEAAYFQSRCRQGRILPGQNQRWVYLPLPDGLLRVRTARNGDVAYDFERHAQAVAFNRSLKELGKIYPSTREEPEWDRTVYLGKQWA</sequence>
<dbReference type="AlphaFoldDB" id="A0A9P4MQH8"/>
<proteinExistence type="predicted"/>
<evidence type="ECO:0000313" key="1">
    <source>
        <dbReference type="EMBL" id="KAF2201804.1"/>
    </source>
</evidence>
<comment type="caution">
    <text evidence="1">The sequence shown here is derived from an EMBL/GenBank/DDBJ whole genome shotgun (WGS) entry which is preliminary data.</text>
</comment>
<dbReference type="Proteomes" id="UP000799536">
    <property type="component" value="Unassembled WGS sequence"/>
</dbReference>
<dbReference type="EMBL" id="ML993960">
    <property type="protein sequence ID" value="KAF2201804.1"/>
    <property type="molecule type" value="Genomic_DNA"/>
</dbReference>
<accession>A0A9P4MQH8</accession>
<protein>
    <submittedName>
        <fullName evidence="1">Uncharacterized protein</fullName>
    </submittedName>
</protein>
<keyword evidence="2" id="KW-1185">Reference proteome</keyword>
<evidence type="ECO:0000313" key="2">
    <source>
        <dbReference type="Proteomes" id="UP000799536"/>
    </source>
</evidence>
<name>A0A9P4MQH8_9PLEO</name>
<gene>
    <name evidence="1" type="ORF">GQ43DRAFT_19451</name>
</gene>
<reference evidence="1" key="1">
    <citation type="journal article" date="2020" name="Stud. Mycol.">
        <title>101 Dothideomycetes genomes: a test case for predicting lifestyles and emergence of pathogens.</title>
        <authorList>
            <person name="Haridas S."/>
            <person name="Albert R."/>
            <person name="Binder M."/>
            <person name="Bloem J."/>
            <person name="Labutti K."/>
            <person name="Salamov A."/>
            <person name="Andreopoulos B."/>
            <person name="Baker S."/>
            <person name="Barry K."/>
            <person name="Bills G."/>
            <person name="Bluhm B."/>
            <person name="Cannon C."/>
            <person name="Castanera R."/>
            <person name="Culley D."/>
            <person name="Daum C."/>
            <person name="Ezra D."/>
            <person name="Gonzalez J."/>
            <person name="Henrissat B."/>
            <person name="Kuo A."/>
            <person name="Liang C."/>
            <person name="Lipzen A."/>
            <person name="Lutzoni F."/>
            <person name="Magnuson J."/>
            <person name="Mondo S."/>
            <person name="Nolan M."/>
            <person name="Ohm R."/>
            <person name="Pangilinan J."/>
            <person name="Park H.-J."/>
            <person name="Ramirez L."/>
            <person name="Alfaro M."/>
            <person name="Sun H."/>
            <person name="Tritt A."/>
            <person name="Yoshinaga Y."/>
            <person name="Zwiers L.-H."/>
            <person name="Turgeon B."/>
            <person name="Goodwin S."/>
            <person name="Spatafora J."/>
            <person name="Crous P."/>
            <person name="Grigoriev I."/>
        </authorList>
    </citation>
    <scope>NUCLEOTIDE SEQUENCE</scope>
    <source>
        <strain evidence="1">ATCC 74209</strain>
    </source>
</reference>